<dbReference type="NCBIfam" id="TIGR00229">
    <property type="entry name" value="sensory_box"/>
    <property type="match status" value="1"/>
</dbReference>
<dbReference type="Gene3D" id="1.10.287.130">
    <property type="match status" value="1"/>
</dbReference>
<feature type="domain" description="PAS" evidence="14">
    <location>
        <begin position="413"/>
        <end position="483"/>
    </location>
</feature>
<reference evidence="16 17" key="1">
    <citation type="submission" date="2021-02" db="EMBL/GenBank/DDBJ databases">
        <title>De Novo genome assembly of isolated myxobacteria.</title>
        <authorList>
            <person name="Stevens D.C."/>
        </authorList>
    </citation>
    <scope>NUCLEOTIDE SEQUENCE [LARGE SCALE GENOMIC DNA]</scope>
    <source>
        <strain evidence="17">SCPEA02</strain>
    </source>
</reference>
<evidence type="ECO:0000256" key="12">
    <source>
        <dbReference type="ARBA" id="ARBA00023136"/>
    </source>
</evidence>
<proteinExistence type="predicted"/>
<accession>A0ABX7NTZ0</accession>
<dbReference type="CDD" id="cd00082">
    <property type="entry name" value="HisKA"/>
    <property type="match status" value="1"/>
</dbReference>
<keyword evidence="5" id="KW-0808">Transferase</keyword>
<evidence type="ECO:0000256" key="11">
    <source>
        <dbReference type="ARBA" id="ARBA00023012"/>
    </source>
</evidence>
<dbReference type="SMART" id="SM00086">
    <property type="entry name" value="PAC"/>
    <property type="match status" value="2"/>
</dbReference>
<evidence type="ECO:0000259" key="14">
    <source>
        <dbReference type="PROSITE" id="PS50112"/>
    </source>
</evidence>
<keyword evidence="6" id="KW-0812">Transmembrane</keyword>
<evidence type="ECO:0000256" key="6">
    <source>
        <dbReference type="ARBA" id="ARBA00022692"/>
    </source>
</evidence>
<dbReference type="InterPro" id="IPR000014">
    <property type="entry name" value="PAS"/>
</dbReference>
<keyword evidence="9" id="KW-0067">ATP-binding</keyword>
<keyword evidence="4" id="KW-0597">Phosphoprotein</keyword>
<dbReference type="Gene3D" id="3.30.565.10">
    <property type="entry name" value="Histidine kinase-like ATPase, C-terminal domain"/>
    <property type="match status" value="1"/>
</dbReference>
<evidence type="ECO:0000259" key="15">
    <source>
        <dbReference type="PROSITE" id="PS50113"/>
    </source>
</evidence>
<dbReference type="EC" id="2.7.13.3" evidence="3"/>
<organism evidence="16 17">
    <name type="scientific">Pyxidicoccus parkwayensis</name>
    <dbReference type="NCBI Taxonomy" id="2813578"/>
    <lineage>
        <taxon>Bacteria</taxon>
        <taxon>Pseudomonadati</taxon>
        <taxon>Myxococcota</taxon>
        <taxon>Myxococcia</taxon>
        <taxon>Myxococcales</taxon>
        <taxon>Cystobacterineae</taxon>
        <taxon>Myxococcaceae</taxon>
        <taxon>Pyxidicoccus</taxon>
    </lineage>
</organism>
<evidence type="ECO:0000256" key="1">
    <source>
        <dbReference type="ARBA" id="ARBA00000085"/>
    </source>
</evidence>
<sequence>MPVLDFQRIFEKSPGLYLVLAPDADFTILAVTDAYLRATMTRREDILGRALFDVFPDNPEDLHANGTRNLRASLEHALATRAPDVMSLQKYDIPRPGGGFEERYWNPVNTPVLGDDGQVLSLIHQVEDMTEVVRLMRRGEQAHGELLALQRLVRARADLHALMENAPAAMAVLRGPTHIYDYANAEYLQLVGRAEVVGRPLREVLPEIAAQGFMEVLDRAYATGEPFIADELVVRLDRSGTGNLEERYLNFVFHPTRAPDRSVDGIFIQAVDVTPQVRARKEVEEERARLHAVLENAPMAVAIADTSGRVVLANKRIETELHHPAHATNRPVDYHQWPILRPDGTPIATEDYPLLRGLRGLEAHGEELSYRFGDGSLGVVEAHYGPARDTEGNIIASVVFFRDITQRKRLEAERQNFFALVEHSADFIAIASPDQRLIYVNPAGRTLVGVDEAMVPHTFIRDYWAPETMDLVHQVLPRMLEGQTVRFEGLLVHFKTGERIDLDVSLLGIVDARTREPLFLACICRDIRQRRAQEQETRERAGFEQQLIGIVSHDLRNPISAIILSTATQLRRRDLDERLRQPLGRILSSAERANRLIRDLLDFTQARLGGGLPMRPGPMDFHAFTRQVLDEIQVSHPERELRVEQQGDGTGAWDADRLAQLVGNLLGNALAYSPEGSPVRVTTLGEAREVVLVVHNTGTPIPAELLPRLFQPMQRGSSGGTRNRSVGLGLYIVDQIVRAHGGSITVASKPDEGTTFTVRLPRRPFSTSN</sequence>
<dbReference type="InterPro" id="IPR003594">
    <property type="entry name" value="HATPase_dom"/>
</dbReference>
<keyword evidence="11" id="KW-0902">Two-component regulatory system</keyword>
<dbReference type="SUPFAM" id="SSF55874">
    <property type="entry name" value="ATPase domain of HSP90 chaperone/DNA topoisomerase II/histidine kinase"/>
    <property type="match status" value="1"/>
</dbReference>
<dbReference type="InterPro" id="IPR004358">
    <property type="entry name" value="Sig_transdc_His_kin-like_C"/>
</dbReference>
<feature type="domain" description="PAC" evidence="15">
    <location>
        <begin position="364"/>
        <end position="416"/>
    </location>
</feature>
<dbReference type="PANTHER" id="PTHR42878:SF7">
    <property type="entry name" value="SENSOR HISTIDINE KINASE GLRK"/>
    <property type="match status" value="1"/>
</dbReference>
<dbReference type="PANTHER" id="PTHR42878">
    <property type="entry name" value="TWO-COMPONENT HISTIDINE KINASE"/>
    <property type="match status" value="1"/>
</dbReference>
<dbReference type="InterPro" id="IPR036890">
    <property type="entry name" value="HATPase_C_sf"/>
</dbReference>
<name>A0ABX7NTZ0_9BACT</name>
<dbReference type="EMBL" id="CP071090">
    <property type="protein sequence ID" value="QSQ20932.1"/>
    <property type="molecule type" value="Genomic_DNA"/>
</dbReference>
<dbReference type="SMART" id="SM00091">
    <property type="entry name" value="PAS"/>
    <property type="match status" value="4"/>
</dbReference>
<dbReference type="Proteomes" id="UP000662747">
    <property type="component" value="Chromosome"/>
</dbReference>
<dbReference type="InterPro" id="IPR005467">
    <property type="entry name" value="His_kinase_dom"/>
</dbReference>
<dbReference type="Pfam" id="PF08448">
    <property type="entry name" value="PAS_4"/>
    <property type="match status" value="4"/>
</dbReference>
<evidence type="ECO:0000256" key="9">
    <source>
        <dbReference type="ARBA" id="ARBA00022840"/>
    </source>
</evidence>
<protein>
    <recommendedName>
        <fullName evidence="3">histidine kinase</fullName>
        <ecNumber evidence="3">2.7.13.3</ecNumber>
    </recommendedName>
</protein>
<keyword evidence="8" id="KW-0418">Kinase</keyword>
<dbReference type="InterPro" id="IPR013656">
    <property type="entry name" value="PAS_4"/>
</dbReference>
<keyword evidence="17" id="KW-1185">Reference proteome</keyword>
<evidence type="ECO:0000256" key="10">
    <source>
        <dbReference type="ARBA" id="ARBA00022989"/>
    </source>
</evidence>
<dbReference type="RefSeq" id="WP_206722512.1">
    <property type="nucleotide sequence ID" value="NZ_CP071090.1"/>
</dbReference>
<gene>
    <name evidence="16" type="ORF">JY651_37790</name>
</gene>
<dbReference type="Gene3D" id="3.30.450.20">
    <property type="entry name" value="PAS domain"/>
    <property type="match status" value="4"/>
</dbReference>
<dbReference type="InterPro" id="IPR035965">
    <property type="entry name" value="PAS-like_dom_sf"/>
</dbReference>
<evidence type="ECO:0000313" key="17">
    <source>
        <dbReference type="Proteomes" id="UP000662747"/>
    </source>
</evidence>
<evidence type="ECO:0000256" key="3">
    <source>
        <dbReference type="ARBA" id="ARBA00012438"/>
    </source>
</evidence>
<evidence type="ECO:0000256" key="5">
    <source>
        <dbReference type="ARBA" id="ARBA00022679"/>
    </source>
</evidence>
<dbReference type="SMART" id="SM00387">
    <property type="entry name" value="HATPase_c"/>
    <property type="match status" value="1"/>
</dbReference>
<dbReference type="PROSITE" id="PS50109">
    <property type="entry name" value="HIS_KIN"/>
    <property type="match status" value="1"/>
</dbReference>
<dbReference type="CDD" id="cd00130">
    <property type="entry name" value="PAS"/>
    <property type="match status" value="2"/>
</dbReference>
<keyword evidence="10" id="KW-1133">Transmembrane helix</keyword>
<evidence type="ECO:0000313" key="16">
    <source>
        <dbReference type="EMBL" id="QSQ20932.1"/>
    </source>
</evidence>
<comment type="catalytic activity">
    <reaction evidence="1">
        <text>ATP + protein L-histidine = ADP + protein N-phospho-L-histidine.</text>
        <dbReference type="EC" id="2.7.13.3"/>
    </reaction>
</comment>
<evidence type="ECO:0000256" key="7">
    <source>
        <dbReference type="ARBA" id="ARBA00022741"/>
    </source>
</evidence>
<dbReference type="SMART" id="SM00388">
    <property type="entry name" value="HisKA"/>
    <property type="match status" value="1"/>
</dbReference>
<evidence type="ECO:0000256" key="8">
    <source>
        <dbReference type="ARBA" id="ARBA00022777"/>
    </source>
</evidence>
<dbReference type="InterPro" id="IPR050351">
    <property type="entry name" value="BphY/WalK/GraS-like"/>
</dbReference>
<dbReference type="InterPro" id="IPR001610">
    <property type="entry name" value="PAC"/>
</dbReference>
<dbReference type="InterPro" id="IPR003661">
    <property type="entry name" value="HisK_dim/P_dom"/>
</dbReference>
<keyword evidence="7" id="KW-0547">Nucleotide-binding</keyword>
<keyword evidence="12" id="KW-0472">Membrane</keyword>
<feature type="domain" description="Histidine kinase" evidence="13">
    <location>
        <begin position="550"/>
        <end position="764"/>
    </location>
</feature>
<dbReference type="SUPFAM" id="SSF47384">
    <property type="entry name" value="Homodimeric domain of signal transducing histidine kinase"/>
    <property type="match status" value="1"/>
</dbReference>
<dbReference type="CDD" id="cd00075">
    <property type="entry name" value="HATPase"/>
    <property type="match status" value="1"/>
</dbReference>
<dbReference type="InterPro" id="IPR036097">
    <property type="entry name" value="HisK_dim/P_sf"/>
</dbReference>
<dbReference type="SUPFAM" id="SSF55785">
    <property type="entry name" value="PYP-like sensor domain (PAS domain)"/>
    <property type="match status" value="4"/>
</dbReference>
<dbReference type="Pfam" id="PF00512">
    <property type="entry name" value="HisKA"/>
    <property type="match status" value="1"/>
</dbReference>
<evidence type="ECO:0000256" key="2">
    <source>
        <dbReference type="ARBA" id="ARBA00004141"/>
    </source>
</evidence>
<evidence type="ECO:0000256" key="4">
    <source>
        <dbReference type="ARBA" id="ARBA00022553"/>
    </source>
</evidence>
<dbReference type="PROSITE" id="PS50113">
    <property type="entry name" value="PAC"/>
    <property type="match status" value="1"/>
</dbReference>
<dbReference type="InterPro" id="IPR000700">
    <property type="entry name" value="PAS-assoc_C"/>
</dbReference>
<dbReference type="PROSITE" id="PS50112">
    <property type="entry name" value="PAS"/>
    <property type="match status" value="1"/>
</dbReference>
<evidence type="ECO:0000259" key="13">
    <source>
        <dbReference type="PROSITE" id="PS50109"/>
    </source>
</evidence>
<dbReference type="Pfam" id="PF02518">
    <property type="entry name" value="HATPase_c"/>
    <property type="match status" value="1"/>
</dbReference>
<dbReference type="PRINTS" id="PR00344">
    <property type="entry name" value="BCTRLSENSOR"/>
</dbReference>
<comment type="subcellular location">
    <subcellularLocation>
        <location evidence="2">Membrane</location>
        <topology evidence="2">Multi-pass membrane protein</topology>
    </subcellularLocation>
</comment>